<dbReference type="SMART" id="SM00256">
    <property type="entry name" value="FBOX"/>
    <property type="match status" value="1"/>
</dbReference>
<evidence type="ECO:0000313" key="2">
    <source>
        <dbReference type="EMBL" id="CAL4915097.1"/>
    </source>
</evidence>
<dbReference type="SUPFAM" id="SSF81383">
    <property type="entry name" value="F-box domain"/>
    <property type="match status" value="1"/>
</dbReference>
<dbReference type="InterPro" id="IPR056592">
    <property type="entry name" value="Beta-prop_At3g26010-like"/>
</dbReference>
<dbReference type="InterPro" id="IPR015915">
    <property type="entry name" value="Kelch-typ_b-propeller"/>
</dbReference>
<dbReference type="AlphaFoldDB" id="A0ABC8WUA8"/>
<dbReference type="InterPro" id="IPR036047">
    <property type="entry name" value="F-box-like_dom_sf"/>
</dbReference>
<dbReference type="InterPro" id="IPR055290">
    <property type="entry name" value="At3g26010-like"/>
</dbReference>
<dbReference type="InterPro" id="IPR001810">
    <property type="entry name" value="F-box_dom"/>
</dbReference>
<feature type="domain" description="F-box" evidence="1">
    <location>
        <begin position="15"/>
        <end position="55"/>
    </location>
</feature>
<protein>
    <recommendedName>
        <fullName evidence="1">F-box domain-containing protein</fullName>
    </recommendedName>
</protein>
<accession>A0ABC8WUA8</accession>
<dbReference type="CDD" id="cd22157">
    <property type="entry name" value="F-box_AtFBW1-like"/>
    <property type="match status" value="1"/>
</dbReference>
<dbReference type="Pfam" id="PF24750">
    <property type="entry name" value="b-prop_At3g26010-like"/>
    <property type="match status" value="1"/>
</dbReference>
<reference evidence="3" key="1">
    <citation type="submission" date="2024-06" db="EMBL/GenBank/DDBJ databases">
        <authorList>
            <person name="Ryan C."/>
        </authorList>
    </citation>
    <scope>NUCLEOTIDE SEQUENCE [LARGE SCALE GENOMIC DNA]</scope>
</reference>
<evidence type="ECO:0000259" key="1">
    <source>
        <dbReference type="SMART" id="SM00256"/>
    </source>
</evidence>
<dbReference type="PANTHER" id="PTHR35546">
    <property type="entry name" value="F-BOX PROTEIN INTERACTION DOMAIN PROTEIN-RELATED"/>
    <property type="match status" value="1"/>
</dbReference>
<dbReference type="SUPFAM" id="SSF117281">
    <property type="entry name" value="Kelch motif"/>
    <property type="match status" value="1"/>
</dbReference>
<dbReference type="Gene3D" id="1.20.1280.50">
    <property type="match status" value="1"/>
</dbReference>
<gene>
    <name evidence="2" type="ORF">URODEC1_LOCUS17303</name>
</gene>
<proteinExistence type="predicted"/>
<dbReference type="Pfam" id="PF00646">
    <property type="entry name" value="F-box"/>
    <property type="match status" value="1"/>
</dbReference>
<dbReference type="Proteomes" id="UP001497457">
    <property type="component" value="Chromosome 13rd"/>
</dbReference>
<dbReference type="NCBIfam" id="TIGR01640">
    <property type="entry name" value="F_box_assoc_1"/>
    <property type="match status" value="1"/>
</dbReference>
<evidence type="ECO:0000313" key="3">
    <source>
        <dbReference type="Proteomes" id="UP001497457"/>
    </source>
</evidence>
<reference evidence="2 3" key="2">
    <citation type="submission" date="2024-10" db="EMBL/GenBank/DDBJ databases">
        <authorList>
            <person name="Ryan C."/>
        </authorList>
    </citation>
    <scope>NUCLEOTIDE SEQUENCE [LARGE SCALE GENOMIC DNA]</scope>
</reference>
<dbReference type="EMBL" id="OZ075123">
    <property type="protein sequence ID" value="CAL4915097.1"/>
    <property type="molecule type" value="Genomic_DNA"/>
</dbReference>
<dbReference type="PANTHER" id="PTHR35546:SF80">
    <property type="entry name" value="F-BOX DOMAIN CONTAINING PROTEIN EXPRESSED"/>
    <property type="match status" value="1"/>
</dbReference>
<name>A0ABC8WUA8_9POAL</name>
<sequence length="381" mass="43424">MAAGSKEMRNPATRLTDDLIVEILSRLPVKSPCRFRCVSKLWRGLISHPDHRKNLPQTLAGFFYHTTSRERFPESARHFTNVTGWGEPLIRPSLSFLPGYADIDILDCCNGLLLCRSRTAAGTARYIVCNPATEEWVALPESSQVGNICNARLGFDPAVSLHFNVFEFVETEDESGYVCINGLEIYSSKTREWAFRVSGWSGSYRDTSVPFSTVFLNGFLHVFITEYQSVLAVDTEGKAWRTIRLPWLESYYGDSTFIGQSQGHLYYLNSVEDDDSKYFQHKLKVFVLEDYASDNWVLKHSVNPSKLVGMSGASYPMHITIAIHPECNMIFFVSDLDSTIRCYDMDHRKVHVICNMGCKRDRLKRCLPYVPLYLESIAGWN</sequence>
<keyword evidence="3" id="KW-1185">Reference proteome</keyword>
<organism evidence="2 3">
    <name type="scientific">Urochloa decumbens</name>
    <dbReference type="NCBI Taxonomy" id="240449"/>
    <lineage>
        <taxon>Eukaryota</taxon>
        <taxon>Viridiplantae</taxon>
        <taxon>Streptophyta</taxon>
        <taxon>Embryophyta</taxon>
        <taxon>Tracheophyta</taxon>
        <taxon>Spermatophyta</taxon>
        <taxon>Magnoliopsida</taxon>
        <taxon>Liliopsida</taxon>
        <taxon>Poales</taxon>
        <taxon>Poaceae</taxon>
        <taxon>PACMAD clade</taxon>
        <taxon>Panicoideae</taxon>
        <taxon>Panicodae</taxon>
        <taxon>Paniceae</taxon>
        <taxon>Melinidinae</taxon>
        <taxon>Urochloa</taxon>
    </lineage>
</organism>
<dbReference type="InterPro" id="IPR017451">
    <property type="entry name" value="F-box-assoc_interact_dom"/>
</dbReference>